<accession>A0A2U1SU51</accession>
<dbReference type="Proteomes" id="UP000245137">
    <property type="component" value="Unassembled WGS sequence"/>
</dbReference>
<keyword evidence="3" id="KW-1185">Reference proteome</keyword>
<dbReference type="OrthoDB" id="9809513at2"/>
<evidence type="ECO:0000313" key="4">
    <source>
        <dbReference type="Proteomes" id="UP000316781"/>
    </source>
</evidence>
<dbReference type="Proteomes" id="UP000316781">
    <property type="component" value="Unassembled WGS sequence"/>
</dbReference>
<evidence type="ECO:0000313" key="1">
    <source>
        <dbReference type="EMBL" id="PWB95124.1"/>
    </source>
</evidence>
<dbReference type="RefSeq" id="WP_108916145.1">
    <property type="nucleotide sequence ID" value="NZ_BGJY01000002.1"/>
</dbReference>
<protein>
    <submittedName>
        <fullName evidence="1">Uncharacterized protein</fullName>
    </submittedName>
</protein>
<dbReference type="AlphaFoldDB" id="A0A2U1SU51"/>
<sequence>MTGFPSSTLDDVAGSEQRRVALAYLAEAFAEAALAGIEGDSFAYVALSAALHELVATYGEEEVAVFVERLPRRLRDGEFSSGLRH</sequence>
<reference evidence="1" key="2">
    <citation type="submission" date="2018-02" db="EMBL/GenBank/DDBJ databases">
        <authorList>
            <person name="Cohen D.B."/>
            <person name="Kent A.D."/>
        </authorList>
    </citation>
    <scope>NUCLEOTIDE SEQUENCE</scope>
    <source>
        <strain evidence="1">DSM 17706</strain>
    </source>
</reference>
<dbReference type="EMBL" id="VJMF01000121">
    <property type="protein sequence ID" value="TRL23193.1"/>
    <property type="molecule type" value="Genomic_DNA"/>
</dbReference>
<organism evidence="1 3">
    <name type="scientific">Methylosinus sporium</name>
    <dbReference type="NCBI Taxonomy" id="428"/>
    <lineage>
        <taxon>Bacteria</taxon>
        <taxon>Pseudomonadati</taxon>
        <taxon>Pseudomonadota</taxon>
        <taxon>Alphaproteobacteria</taxon>
        <taxon>Hyphomicrobiales</taxon>
        <taxon>Methylocystaceae</taxon>
        <taxon>Methylosinus</taxon>
    </lineage>
</organism>
<dbReference type="EMBL" id="PUIV01000004">
    <property type="protein sequence ID" value="PWB95124.1"/>
    <property type="molecule type" value="Genomic_DNA"/>
</dbReference>
<name>A0A2U1SU51_METSR</name>
<evidence type="ECO:0000313" key="2">
    <source>
        <dbReference type="EMBL" id="TRL23193.1"/>
    </source>
</evidence>
<proteinExistence type="predicted"/>
<reference evidence="1 3" key="1">
    <citation type="journal article" date="2018" name="Appl. Microbiol. Biotechnol.">
        <title>Co-cultivation of the strictly anaerobic methanogen Methanosarcina barkeri with aerobic methanotrophs in an oxygen-limited membrane bioreactor.</title>
        <authorList>
            <person name="In 't Zandt M.H."/>
            <person name="van den Bosch T.J.M."/>
            <person name="Rijkers R."/>
            <person name="van Kessel M.A.H.J."/>
            <person name="Jetten M.S.M."/>
            <person name="Welte C.U."/>
        </authorList>
    </citation>
    <scope>NUCLEOTIDE SEQUENCE [LARGE SCALE GENOMIC DNA]</scope>
    <source>
        <strain evidence="1 3">DSM 17706</strain>
    </source>
</reference>
<comment type="caution">
    <text evidence="1">The sequence shown here is derived from an EMBL/GenBank/DDBJ whole genome shotgun (WGS) entry which is preliminary data.</text>
</comment>
<gene>
    <name evidence="1" type="ORF">C5689_04885</name>
    <name evidence="2" type="ORF">FM996_20985</name>
</gene>
<evidence type="ECO:0000313" key="3">
    <source>
        <dbReference type="Proteomes" id="UP000245137"/>
    </source>
</evidence>
<reference evidence="2 4" key="3">
    <citation type="submission" date="2019-07" db="EMBL/GenBank/DDBJ databases">
        <title>Ln-dependent methylotrophs.</title>
        <authorList>
            <person name="Tani A."/>
        </authorList>
    </citation>
    <scope>NUCLEOTIDE SEQUENCE [LARGE SCALE GENOMIC DNA]</scope>
    <source>
        <strain evidence="2 4">SM89A</strain>
    </source>
</reference>